<reference evidence="2" key="1">
    <citation type="submission" date="2018-04" db="EMBL/GenBank/DDBJ databases">
        <title>Transcriptome assembly of Sipha flava.</title>
        <authorList>
            <person name="Scully E.D."/>
            <person name="Geib S.M."/>
            <person name="Palmer N.A."/>
            <person name="Koch K."/>
            <person name="Bradshaw J."/>
            <person name="Heng-Moss T."/>
            <person name="Sarath G."/>
        </authorList>
    </citation>
    <scope>NUCLEOTIDE SEQUENCE</scope>
</reference>
<evidence type="ECO:0000256" key="1">
    <source>
        <dbReference type="SAM" id="MobiDB-lite"/>
    </source>
</evidence>
<reference evidence="4" key="2">
    <citation type="submission" date="2025-04" db="UniProtKB">
        <authorList>
            <consortium name="RefSeq"/>
        </authorList>
    </citation>
    <scope>IDENTIFICATION</scope>
    <source>
        <tissue evidence="4">Whole body</tissue>
    </source>
</reference>
<proteinExistence type="predicted"/>
<organism evidence="2">
    <name type="scientific">Sipha flava</name>
    <name type="common">yellow sugarcane aphid</name>
    <dbReference type="NCBI Taxonomy" id="143950"/>
    <lineage>
        <taxon>Eukaryota</taxon>
        <taxon>Metazoa</taxon>
        <taxon>Ecdysozoa</taxon>
        <taxon>Arthropoda</taxon>
        <taxon>Hexapoda</taxon>
        <taxon>Insecta</taxon>
        <taxon>Pterygota</taxon>
        <taxon>Neoptera</taxon>
        <taxon>Paraneoptera</taxon>
        <taxon>Hemiptera</taxon>
        <taxon>Sternorrhyncha</taxon>
        <taxon>Aphidomorpha</taxon>
        <taxon>Aphidoidea</taxon>
        <taxon>Aphididae</taxon>
        <taxon>Sipha</taxon>
    </lineage>
</organism>
<protein>
    <submittedName>
        <fullName evidence="4">Homeobox protein 10-like</fullName>
    </submittedName>
</protein>
<dbReference type="Proteomes" id="UP000694846">
    <property type="component" value="Unplaced"/>
</dbReference>
<dbReference type="EMBL" id="GGMS01007744">
    <property type="protein sequence ID" value="MBY76947.1"/>
    <property type="molecule type" value="Transcribed_RNA"/>
</dbReference>
<dbReference type="RefSeq" id="XP_025419650.1">
    <property type="nucleotide sequence ID" value="XM_025563865.1"/>
</dbReference>
<name>A0A2S2QGS8_9HEMI</name>
<evidence type="ECO:0000313" key="3">
    <source>
        <dbReference type="Proteomes" id="UP000694846"/>
    </source>
</evidence>
<keyword evidence="3" id="KW-1185">Reference proteome</keyword>
<evidence type="ECO:0000313" key="2">
    <source>
        <dbReference type="EMBL" id="MBY76947.1"/>
    </source>
</evidence>
<sequence length="210" mass="23693">MRPKIQVKRRLFNATSSSQDFSDNFCSLKSSTQNDIPDSPDNPDIFNTSTNDSSNTFVTMQESTVVHTTASPFKVTQLNSNPYEDIKVNQPLTKSSRMLVSATSSFHVTTIDKHKPNFNATQRESSSDETLKKILSVVMKIKYDVENISHNQTRMDNILNETIINIGSISSNGHENSNTNDDNDYCLLLPLHNEEELINFEDKLLNNLSD</sequence>
<gene>
    <name evidence="4" type="primary">LOC112689977</name>
    <name evidence="2" type="ORF">g.282</name>
</gene>
<evidence type="ECO:0000313" key="4">
    <source>
        <dbReference type="RefSeq" id="XP_025419650.1"/>
    </source>
</evidence>
<dbReference type="AlphaFoldDB" id="A0A2S2QGS8"/>
<feature type="compositionally biased region" description="Low complexity" evidence="1">
    <location>
        <begin position="34"/>
        <end position="45"/>
    </location>
</feature>
<feature type="region of interest" description="Disordered" evidence="1">
    <location>
        <begin position="28"/>
        <end position="53"/>
    </location>
</feature>
<accession>A0A2S2QGS8</accession>
<dbReference type="GeneID" id="112689977"/>